<evidence type="ECO:0000256" key="12">
    <source>
        <dbReference type="SAM" id="Phobius"/>
    </source>
</evidence>
<dbReference type="VEuPathDB" id="TrichDB:TRFO_06832"/>
<feature type="chain" id="PRO_5044292381" description="Ribophorin II" evidence="13">
    <location>
        <begin position="18"/>
        <end position="271"/>
    </location>
</feature>
<comment type="caution">
    <text evidence="16">The sequence shown here is derived from an EMBL/GenBank/DDBJ whole genome shotgun (WGS) entry which is preliminary data.</text>
</comment>
<dbReference type="PANTHER" id="PTHR12640:SF0">
    <property type="entry name" value="DOLICHYL-DIPHOSPHOOLIGOSACCHARIDE--PROTEIN GLYCOSYLTRANSFERASE SUBUNIT 2"/>
    <property type="match status" value="1"/>
</dbReference>
<organism evidence="16 17">
    <name type="scientific">Tritrichomonas foetus</name>
    <dbReference type="NCBI Taxonomy" id="1144522"/>
    <lineage>
        <taxon>Eukaryota</taxon>
        <taxon>Metamonada</taxon>
        <taxon>Parabasalia</taxon>
        <taxon>Tritrichomonadida</taxon>
        <taxon>Tritrichomonadidae</taxon>
        <taxon>Tritrichomonas</taxon>
    </lineage>
</organism>
<keyword evidence="9 12" id="KW-0472">Membrane</keyword>
<feature type="transmembrane region" description="Helical" evidence="12">
    <location>
        <begin position="158"/>
        <end position="180"/>
    </location>
</feature>
<evidence type="ECO:0000259" key="15">
    <source>
        <dbReference type="Pfam" id="PF25147"/>
    </source>
</evidence>
<dbReference type="Pfam" id="PF23860">
    <property type="entry name" value="Ribophorin_II_3rd"/>
    <property type="match status" value="1"/>
</dbReference>
<dbReference type="RefSeq" id="XP_068356294.1">
    <property type="nucleotide sequence ID" value="XM_068493328.1"/>
</dbReference>
<dbReference type="GeneID" id="94828032"/>
<evidence type="ECO:0000256" key="11">
    <source>
        <dbReference type="ARBA" id="ARBA00032139"/>
    </source>
</evidence>
<evidence type="ECO:0000256" key="2">
    <source>
        <dbReference type="ARBA" id="ARBA00004477"/>
    </source>
</evidence>
<evidence type="ECO:0000256" key="3">
    <source>
        <dbReference type="ARBA" id="ARBA00004922"/>
    </source>
</evidence>
<name>A0A1J4K090_9EUKA</name>
<reference evidence="16" key="1">
    <citation type="submission" date="2016-10" db="EMBL/GenBank/DDBJ databases">
        <authorList>
            <person name="Benchimol M."/>
            <person name="Almeida L.G."/>
            <person name="Vasconcelos A.T."/>
            <person name="Perreira-Neves A."/>
            <person name="Rosa I.A."/>
            <person name="Tasca T."/>
            <person name="Bogo M.R."/>
            <person name="de Souza W."/>
        </authorList>
    </citation>
    <scope>NUCLEOTIDE SEQUENCE [LARGE SCALE GENOMIC DNA]</scope>
    <source>
        <strain evidence="16">K</strain>
    </source>
</reference>
<evidence type="ECO:0000256" key="5">
    <source>
        <dbReference type="ARBA" id="ARBA00022692"/>
    </source>
</evidence>
<keyword evidence="6 13" id="KW-0732">Signal</keyword>
<dbReference type="InterPro" id="IPR055374">
    <property type="entry name" value="Ribophorin_II_3rd"/>
</dbReference>
<dbReference type="AlphaFoldDB" id="A0A1J4K090"/>
<dbReference type="InterPro" id="IPR008814">
    <property type="entry name" value="Swp1"/>
</dbReference>
<dbReference type="OrthoDB" id="10266255at2759"/>
<evidence type="ECO:0000256" key="13">
    <source>
        <dbReference type="SAM" id="SignalP"/>
    </source>
</evidence>
<feature type="domain" description="Ribophorin II third" evidence="14">
    <location>
        <begin position="88"/>
        <end position="130"/>
    </location>
</feature>
<feature type="signal peptide" evidence="13">
    <location>
        <begin position="1"/>
        <end position="17"/>
    </location>
</feature>
<dbReference type="EMBL" id="MLAK01000838">
    <property type="protein sequence ID" value="OHT03158.1"/>
    <property type="molecule type" value="Genomic_DNA"/>
</dbReference>
<dbReference type="UniPathway" id="UPA00378"/>
<dbReference type="GO" id="GO:0008250">
    <property type="term" value="C:oligosaccharyltransferase complex"/>
    <property type="evidence" value="ECO:0007669"/>
    <property type="project" value="InterPro"/>
</dbReference>
<evidence type="ECO:0000256" key="10">
    <source>
        <dbReference type="ARBA" id="ARBA00030078"/>
    </source>
</evidence>
<keyword evidence="5 12" id="KW-0812">Transmembrane</keyword>
<keyword evidence="17" id="KW-1185">Reference proteome</keyword>
<gene>
    <name evidence="16" type="ORF">TRFO_06832</name>
</gene>
<evidence type="ECO:0000313" key="17">
    <source>
        <dbReference type="Proteomes" id="UP000179807"/>
    </source>
</evidence>
<dbReference type="PANTHER" id="PTHR12640">
    <property type="entry name" value="RIBOPHORIN II"/>
    <property type="match status" value="1"/>
</dbReference>
<feature type="transmembrane region" description="Helical" evidence="12">
    <location>
        <begin position="192"/>
        <end position="212"/>
    </location>
</feature>
<feature type="transmembrane region" description="Helical" evidence="12">
    <location>
        <begin position="224"/>
        <end position="243"/>
    </location>
</feature>
<proteinExistence type="inferred from homology"/>
<dbReference type="InterPro" id="IPR056790">
    <property type="entry name" value="Ribophorin_II_C"/>
</dbReference>
<dbReference type="Proteomes" id="UP000179807">
    <property type="component" value="Unassembled WGS sequence"/>
</dbReference>
<accession>A0A1J4K090</accession>
<evidence type="ECO:0000256" key="6">
    <source>
        <dbReference type="ARBA" id="ARBA00022729"/>
    </source>
</evidence>
<feature type="domain" description="Ribophorin II C-terminal" evidence="15">
    <location>
        <begin position="148"/>
        <end position="243"/>
    </location>
</feature>
<evidence type="ECO:0000256" key="8">
    <source>
        <dbReference type="ARBA" id="ARBA00022989"/>
    </source>
</evidence>
<keyword evidence="7" id="KW-0256">Endoplasmic reticulum</keyword>
<dbReference type="Pfam" id="PF25147">
    <property type="entry name" value="Ribophorin_II_C"/>
    <property type="match status" value="1"/>
</dbReference>
<comment type="pathway">
    <text evidence="3">Protein modification; protein glycosylation.</text>
</comment>
<evidence type="ECO:0000256" key="1">
    <source>
        <dbReference type="ARBA" id="ARBA00002791"/>
    </source>
</evidence>
<dbReference type="GO" id="GO:0006487">
    <property type="term" value="P:protein N-linked glycosylation"/>
    <property type="evidence" value="ECO:0007669"/>
    <property type="project" value="TreeGrafter"/>
</dbReference>
<comment type="similarity">
    <text evidence="4">Belongs to the SWP1 family.</text>
</comment>
<evidence type="ECO:0000259" key="14">
    <source>
        <dbReference type="Pfam" id="PF23860"/>
    </source>
</evidence>
<protein>
    <recommendedName>
        <fullName evidence="11">Ribophorin II</fullName>
    </recommendedName>
    <alternativeName>
        <fullName evidence="10">Ribophorin-2</fullName>
    </alternativeName>
</protein>
<keyword evidence="8 12" id="KW-1133">Transmembrane helix</keyword>
<evidence type="ECO:0000256" key="4">
    <source>
        <dbReference type="ARBA" id="ARBA00009038"/>
    </source>
</evidence>
<comment type="subcellular location">
    <subcellularLocation>
        <location evidence="2">Endoplasmic reticulum membrane</location>
        <topology evidence="2">Multi-pass membrane protein</topology>
    </subcellularLocation>
</comment>
<comment type="function">
    <text evidence="1">Subunit of the oligosaccharyl transferase (OST) complex that catalyzes the initial transfer of a defined glycan (Glc(3)Man(9)GlcNAc(2) in eukaryotes) from the lipid carrier dolichol-pyrophosphate to an asparagine residue within an Asn-X-Ser/Thr consensus motif in nascent polypeptide chains, the first step in protein N-glycosylation. N-glycosylation occurs cotranslationally and the complex associates with the Sec61 complex at the channel-forming translocon complex that mediates protein translocation across the endoplasmic reticulum (ER). All subunits are required for a maximal enzyme activity.</text>
</comment>
<sequence length="271" mass="30320">MLALFFISALSANKLIGSLTVSTQEGKFVINSNDLEPGQTTDIELTENQTLALSLETTLKKAPKHSACTLELGMHSIASTFSYTNGKLQLKFTPLRLAKLYKHSGKYSLSILVADDQLEKPFLWNVGTVNFIANNEVVDNFTDVEWDFQPPPATPPAIITYVFTLLMFAPFALLLILLLVNGINCGYFPRNFIDAIFSLAFVGCLGAFFYYFVVFWKSIHFEDMLKSLIPISVVLGVLLRRALIGRAKMVARHEEDLRKAEAKKSEDKPEQ</sequence>
<evidence type="ECO:0000256" key="7">
    <source>
        <dbReference type="ARBA" id="ARBA00022824"/>
    </source>
</evidence>
<evidence type="ECO:0000313" key="16">
    <source>
        <dbReference type="EMBL" id="OHT03158.1"/>
    </source>
</evidence>
<evidence type="ECO:0000256" key="9">
    <source>
        <dbReference type="ARBA" id="ARBA00023136"/>
    </source>
</evidence>